<proteinExistence type="predicted"/>
<dbReference type="Pfam" id="PF12146">
    <property type="entry name" value="Hydrolase_4"/>
    <property type="match status" value="1"/>
</dbReference>
<dbReference type="PANTHER" id="PTHR11614">
    <property type="entry name" value="PHOSPHOLIPASE-RELATED"/>
    <property type="match status" value="1"/>
</dbReference>
<dbReference type="AlphaFoldDB" id="A0AAV4LIX0"/>
<dbReference type="InterPro" id="IPR051044">
    <property type="entry name" value="MAG_DAG_Lipase"/>
</dbReference>
<dbReference type="InterPro" id="IPR029058">
    <property type="entry name" value="AB_hydrolase_fold"/>
</dbReference>
<keyword evidence="3" id="KW-1185">Reference proteome</keyword>
<evidence type="ECO:0000259" key="1">
    <source>
        <dbReference type="Pfam" id="PF12146"/>
    </source>
</evidence>
<dbReference type="InterPro" id="IPR022742">
    <property type="entry name" value="Hydrolase_4"/>
</dbReference>
<dbReference type="EMBL" id="BOQE01000001">
    <property type="protein sequence ID" value="GIM47774.1"/>
    <property type="molecule type" value="Genomic_DNA"/>
</dbReference>
<dbReference type="Gene3D" id="3.40.50.1820">
    <property type="entry name" value="alpha/beta hydrolase"/>
    <property type="match status" value="1"/>
</dbReference>
<name>A0AAV4LIX0_9BACL</name>
<feature type="domain" description="Serine aminopeptidase S33" evidence="1">
    <location>
        <begin position="31"/>
        <end position="269"/>
    </location>
</feature>
<dbReference type="RefSeq" id="WP_282200717.1">
    <property type="nucleotide sequence ID" value="NZ_BOQE01000001.1"/>
</dbReference>
<reference evidence="2" key="1">
    <citation type="journal article" date="2023" name="Int. J. Syst. Evol. Microbiol.">
        <title>Collibacillus ludicampi gen. nov., sp. nov., a new soil bacterium of the family Alicyclobacillaceae.</title>
        <authorList>
            <person name="Jojima T."/>
            <person name="Ioku Y."/>
            <person name="Fukuta Y."/>
            <person name="Shirasaka N."/>
            <person name="Matsumura Y."/>
            <person name="Mori M."/>
        </authorList>
    </citation>
    <scope>NUCLEOTIDE SEQUENCE</scope>
    <source>
        <strain evidence="2">TP075</strain>
    </source>
</reference>
<sequence>MLRQRFIGGMGRFLSLNQQTVLFYRSWVPLKPRLILIMIHGACQHSGLFLELGRYCLQHRIAFYALDLRGFGQSTGKRGHVHSFCEYLDDLDQFIGHIKNIHPDDPVFLLGHSLGGTIVIRYEQERPNCVQGAILSAPALRLRLHIPYYLYYVCRFLSWMTPGLCLELYKWARLTARIPRFRFLFHGRLMKKEADPFSTGQLSIRWITELLANGQQALNKTDNFHVSVLCLCGTDDPLIDPSSIRQFYDSIRVKDKKMLLLPNVKHQILQFDGKEQVFEQIVNWLNEHVTRDIPEGVFS</sequence>
<evidence type="ECO:0000313" key="3">
    <source>
        <dbReference type="Proteomes" id="UP001057291"/>
    </source>
</evidence>
<protein>
    <submittedName>
        <fullName evidence="2">Lysophospholipase</fullName>
    </submittedName>
</protein>
<dbReference type="Proteomes" id="UP001057291">
    <property type="component" value="Unassembled WGS sequence"/>
</dbReference>
<organism evidence="2 3">
    <name type="scientific">Collibacillus ludicampi</name>
    <dbReference type="NCBI Taxonomy" id="2771369"/>
    <lineage>
        <taxon>Bacteria</taxon>
        <taxon>Bacillati</taxon>
        <taxon>Bacillota</taxon>
        <taxon>Bacilli</taxon>
        <taxon>Bacillales</taxon>
        <taxon>Alicyclobacillaceae</taxon>
        <taxon>Collibacillus</taxon>
    </lineage>
</organism>
<gene>
    <name evidence="2" type="primary">pldB</name>
    <name evidence="2" type="ORF">DNHGIG_33230</name>
</gene>
<evidence type="ECO:0000313" key="2">
    <source>
        <dbReference type="EMBL" id="GIM47774.1"/>
    </source>
</evidence>
<dbReference type="SUPFAM" id="SSF53474">
    <property type="entry name" value="alpha/beta-Hydrolases"/>
    <property type="match status" value="1"/>
</dbReference>
<comment type="caution">
    <text evidence="2">The sequence shown here is derived from an EMBL/GenBank/DDBJ whole genome shotgun (WGS) entry which is preliminary data.</text>
</comment>
<accession>A0AAV4LIX0</accession>